<evidence type="ECO:0000313" key="1">
    <source>
        <dbReference type="EMBL" id="KAI8432281.1"/>
    </source>
</evidence>
<sequence length="290" mass="30749">MKFATALFLHFLALSSAKKESSFENGVYDYHRKVGMPLALKIKEAESKLVENPERVAGGGSTAIAAIPYQAGLIITFRIIFQSVCGGTVISDTRVLTAAHCYTDGASTAQAMTVVLGSSLLFSGGTRFETMDFVLNPGYNPNIAANDLAVIRTPRITFSIFIQPVALPSGSEINMDFVGFQATVSGYGVTRHGDSIGLLQGLTSVTVPVMRNNECSAIYGNFIQNHHLCTNGAGGRGACGGDTGGPLVVTNNWRRILIGVSSFVAQDGCHIGLPSGYSRVTAFLSWILSI</sequence>
<comment type="caution">
    <text evidence="1">The sequence shown here is derived from an EMBL/GenBank/DDBJ whole genome shotgun (WGS) entry which is preliminary data.</text>
</comment>
<organism evidence="1 2">
    <name type="scientific">Choristoneura fumiferana</name>
    <name type="common">Spruce budworm moth</name>
    <name type="synonym">Archips fumiferana</name>
    <dbReference type="NCBI Taxonomy" id="7141"/>
    <lineage>
        <taxon>Eukaryota</taxon>
        <taxon>Metazoa</taxon>
        <taxon>Ecdysozoa</taxon>
        <taxon>Arthropoda</taxon>
        <taxon>Hexapoda</taxon>
        <taxon>Insecta</taxon>
        <taxon>Pterygota</taxon>
        <taxon>Neoptera</taxon>
        <taxon>Endopterygota</taxon>
        <taxon>Lepidoptera</taxon>
        <taxon>Glossata</taxon>
        <taxon>Ditrysia</taxon>
        <taxon>Tortricoidea</taxon>
        <taxon>Tortricidae</taxon>
        <taxon>Tortricinae</taxon>
        <taxon>Choristoneura</taxon>
    </lineage>
</organism>
<dbReference type="EMBL" id="CM046107">
    <property type="protein sequence ID" value="KAI8432281.1"/>
    <property type="molecule type" value="Genomic_DNA"/>
</dbReference>
<reference evidence="1 2" key="1">
    <citation type="journal article" date="2022" name="Genome Biol. Evol.">
        <title>The Spruce Budworm Genome: Reconstructing the Evolutionary History of Antifreeze Proteins.</title>
        <authorList>
            <person name="Beliveau C."/>
            <person name="Gagne P."/>
            <person name="Picq S."/>
            <person name="Vernygora O."/>
            <person name="Keeling C.I."/>
            <person name="Pinkney K."/>
            <person name="Doucet D."/>
            <person name="Wen F."/>
            <person name="Johnston J.S."/>
            <person name="Maaroufi H."/>
            <person name="Boyle B."/>
            <person name="Laroche J."/>
            <person name="Dewar K."/>
            <person name="Juretic N."/>
            <person name="Blackburn G."/>
            <person name="Nisole A."/>
            <person name="Brunet B."/>
            <person name="Brandao M."/>
            <person name="Lumley L."/>
            <person name="Duan J."/>
            <person name="Quan G."/>
            <person name="Lucarotti C.J."/>
            <person name="Roe A.D."/>
            <person name="Sperling F.A.H."/>
            <person name="Levesque R.C."/>
            <person name="Cusson M."/>
        </authorList>
    </citation>
    <scope>NUCLEOTIDE SEQUENCE [LARGE SCALE GENOMIC DNA]</scope>
    <source>
        <strain evidence="1">Glfc:IPQL:Cfum</strain>
    </source>
</reference>
<dbReference type="Proteomes" id="UP001064048">
    <property type="component" value="Chromosome 7"/>
</dbReference>
<accession>A0ACC0K700</accession>
<proteinExistence type="predicted"/>
<keyword evidence="2" id="KW-1185">Reference proteome</keyword>
<name>A0ACC0K700_CHOFU</name>
<evidence type="ECO:0000313" key="2">
    <source>
        <dbReference type="Proteomes" id="UP001064048"/>
    </source>
</evidence>
<protein>
    <submittedName>
        <fullName evidence="1">Uncharacterized protein</fullName>
    </submittedName>
</protein>
<gene>
    <name evidence="1" type="ORF">MSG28_004708</name>
</gene>